<dbReference type="InterPro" id="IPR013105">
    <property type="entry name" value="TPR_2"/>
</dbReference>
<evidence type="ECO:0000256" key="4">
    <source>
        <dbReference type="SAM" id="MobiDB-lite"/>
    </source>
</evidence>
<feature type="region of interest" description="Disordered" evidence="4">
    <location>
        <begin position="17"/>
        <end position="76"/>
    </location>
</feature>
<evidence type="ECO:0000313" key="6">
    <source>
        <dbReference type="Proteomes" id="UP000593567"/>
    </source>
</evidence>
<dbReference type="InterPro" id="IPR019734">
    <property type="entry name" value="TPR_rpt"/>
</dbReference>
<name>A0A7J7J8W2_BUGNE</name>
<feature type="repeat" description="TPR" evidence="3">
    <location>
        <begin position="309"/>
        <end position="342"/>
    </location>
</feature>
<dbReference type="Gene3D" id="1.25.40.10">
    <property type="entry name" value="Tetratricopeptide repeat domain"/>
    <property type="match status" value="5"/>
</dbReference>
<dbReference type="OrthoDB" id="1926212at2759"/>
<feature type="repeat" description="TPR" evidence="3">
    <location>
        <begin position="580"/>
        <end position="613"/>
    </location>
</feature>
<dbReference type="PANTHER" id="PTHR45153:SF1">
    <property type="entry name" value="TETRATRICOPEPTIDE REPEAT PROTEIN 16"/>
    <property type="match status" value="1"/>
</dbReference>
<feature type="compositionally biased region" description="Polar residues" evidence="4">
    <location>
        <begin position="35"/>
        <end position="53"/>
    </location>
</feature>
<sequence length="827" mass="93237">MKFMVIEHHVHVQPQIMSSEVNKPLTKPKSGILKSATSTSKPGSGSSQRTRFSAPSPDEVASRASATEKARSFIYTPPSKPVNVHQFYASLANDYEVQPGLLFYDETTEDEEEEEEGEGQIEPATLPQIQSQNDERPESVLTDVTIDGLGEPDLSEMSGVQIVPTVKQKGLVMTSLSTVDEKQPMVSRLSIENKNENNSMDKSEGGASAASILGAGETSGATGLAGADESLPAENIFGTAVDEWTLDAARARQLQDAASDTRSEQTKIVNEKLRSLYNEGLRWKSQGQYGRAIRSFSRVIALRREERTALPYVQRAECYLMTADFSSAIQNYKKACTMEQNTDLYYNRLAFIYYMQGQAYFDTQQYVEALESYAKSAEIKPDNDSYHTRSIACLAALQRHGECLAIVNQRLEQEKHNTDLYVMRSRLHMMFKNISLCYYDLKDALALDPDHLEAQQIMDGFRKEAEHCHTSAVQLALQGRHRDALHQISTAIEYDPTQAEFHNIRGALHRNLLDFNSAVDDYLIAMDKTNHDEFSEVYQYSQRQLLLTYNDFAIECFKKKYYQEAILLLNKALKGEQREKGLYVNRGDCFFRSNDLQFALADYHQGLELDPADDSIRVRISVIHNEYGSQEYQNKNYSEAESRFSLAIRNNPRVSHYYLLRARARYMLENNGGARTDVLTAMHLNPDQENTISLTSRLFPGKSIDEIMASKPSQAVKNTLQHILAAPGDRRLTPVSSRNPDAANKLEMKVKQEYKSCVQEEEFNKLLAKSKQMVHEKVKVALNHRHSLTNNRPAVASRLPTPASTGGTTPKTGWRQFSQGISIQDGK</sequence>
<dbReference type="SMART" id="SM00028">
    <property type="entry name" value="TPR"/>
    <property type="match status" value="9"/>
</dbReference>
<dbReference type="PANTHER" id="PTHR45153">
    <property type="entry name" value="TETRATRICOPEPTIDE REPEAT PROTEIN 16"/>
    <property type="match status" value="1"/>
</dbReference>
<dbReference type="Proteomes" id="UP000593567">
    <property type="component" value="Unassembled WGS sequence"/>
</dbReference>
<dbReference type="InterPro" id="IPR011990">
    <property type="entry name" value="TPR-like_helical_dom_sf"/>
</dbReference>
<feature type="region of interest" description="Disordered" evidence="4">
    <location>
        <begin position="107"/>
        <end position="137"/>
    </location>
</feature>
<evidence type="ECO:0000256" key="1">
    <source>
        <dbReference type="ARBA" id="ARBA00022737"/>
    </source>
</evidence>
<feature type="compositionally biased region" description="Acidic residues" evidence="4">
    <location>
        <begin position="107"/>
        <end position="119"/>
    </location>
</feature>
<dbReference type="EMBL" id="VXIV02002816">
    <property type="protein sequence ID" value="KAF6022679.1"/>
    <property type="molecule type" value="Genomic_DNA"/>
</dbReference>
<keyword evidence="6" id="KW-1185">Reference proteome</keyword>
<feature type="repeat" description="TPR" evidence="3">
    <location>
        <begin position="350"/>
        <end position="383"/>
    </location>
</feature>
<keyword evidence="1" id="KW-0677">Repeat</keyword>
<feature type="compositionally biased region" description="Polar residues" evidence="4">
    <location>
        <begin position="802"/>
        <end position="827"/>
    </location>
</feature>
<evidence type="ECO:0000256" key="3">
    <source>
        <dbReference type="PROSITE-ProRule" id="PRU00339"/>
    </source>
</evidence>
<keyword evidence="2 3" id="KW-0802">TPR repeat</keyword>
<feature type="repeat" description="TPR" evidence="3">
    <location>
        <begin position="273"/>
        <end position="306"/>
    </location>
</feature>
<dbReference type="SUPFAM" id="SSF48452">
    <property type="entry name" value="TPR-like"/>
    <property type="match status" value="1"/>
</dbReference>
<dbReference type="PROSITE" id="PS50005">
    <property type="entry name" value="TPR"/>
    <property type="match status" value="4"/>
</dbReference>
<gene>
    <name evidence="5" type="ORF">EB796_019009</name>
</gene>
<protein>
    <submittedName>
        <fullName evidence="5">TTC16</fullName>
    </submittedName>
</protein>
<evidence type="ECO:0000313" key="5">
    <source>
        <dbReference type="EMBL" id="KAF6022679.1"/>
    </source>
</evidence>
<accession>A0A7J7J8W2</accession>
<organism evidence="5 6">
    <name type="scientific">Bugula neritina</name>
    <name type="common">Brown bryozoan</name>
    <name type="synonym">Sertularia neritina</name>
    <dbReference type="NCBI Taxonomy" id="10212"/>
    <lineage>
        <taxon>Eukaryota</taxon>
        <taxon>Metazoa</taxon>
        <taxon>Spiralia</taxon>
        <taxon>Lophotrochozoa</taxon>
        <taxon>Bryozoa</taxon>
        <taxon>Gymnolaemata</taxon>
        <taxon>Cheilostomatida</taxon>
        <taxon>Flustrina</taxon>
        <taxon>Buguloidea</taxon>
        <taxon>Bugulidae</taxon>
        <taxon>Bugula</taxon>
    </lineage>
</organism>
<proteinExistence type="predicted"/>
<reference evidence="5" key="1">
    <citation type="submission" date="2020-06" db="EMBL/GenBank/DDBJ databases">
        <title>Draft genome of Bugula neritina, a colonial animal packing powerful symbionts and potential medicines.</title>
        <authorList>
            <person name="Rayko M."/>
        </authorList>
    </citation>
    <scope>NUCLEOTIDE SEQUENCE [LARGE SCALE GENOMIC DNA]</scope>
    <source>
        <strain evidence="5">Kwan_BN1</strain>
    </source>
</reference>
<feature type="region of interest" description="Disordered" evidence="4">
    <location>
        <begin position="787"/>
        <end position="827"/>
    </location>
</feature>
<dbReference type="AlphaFoldDB" id="A0A7J7J8W2"/>
<dbReference type="Pfam" id="PF07719">
    <property type="entry name" value="TPR_2"/>
    <property type="match status" value="1"/>
</dbReference>
<evidence type="ECO:0000256" key="2">
    <source>
        <dbReference type="ARBA" id="ARBA00022803"/>
    </source>
</evidence>
<comment type="caution">
    <text evidence="5">The sequence shown here is derived from an EMBL/GenBank/DDBJ whole genome shotgun (WGS) entry which is preliminary data.</text>
</comment>